<feature type="domain" description="Photosynthesis system II assembly factor Ycf48/Hcf136-like" evidence="4">
    <location>
        <begin position="157"/>
        <end position="280"/>
    </location>
</feature>
<organism evidence="5 6">
    <name type="scientific">Thauera phenylacetica B4P</name>
    <dbReference type="NCBI Taxonomy" id="1234382"/>
    <lineage>
        <taxon>Bacteria</taxon>
        <taxon>Pseudomonadati</taxon>
        <taxon>Pseudomonadota</taxon>
        <taxon>Betaproteobacteria</taxon>
        <taxon>Rhodocyclales</taxon>
        <taxon>Zoogloeaceae</taxon>
        <taxon>Thauera</taxon>
    </lineage>
</organism>
<feature type="domain" description="Photosynthesis system II assembly factor Ycf48/Hcf136-like" evidence="4">
    <location>
        <begin position="101"/>
        <end position="153"/>
    </location>
</feature>
<dbReference type="Gene3D" id="2.130.10.10">
    <property type="entry name" value="YVTN repeat-like/Quinoprotein amine dehydrogenase"/>
    <property type="match status" value="1"/>
</dbReference>
<dbReference type="EMBL" id="AMXF01000044">
    <property type="protein sequence ID" value="ENO97498.1"/>
    <property type="molecule type" value="Genomic_DNA"/>
</dbReference>
<keyword evidence="1" id="KW-0602">Photosynthesis</keyword>
<feature type="signal peptide" evidence="3">
    <location>
        <begin position="1"/>
        <end position="33"/>
    </location>
</feature>
<dbReference type="GO" id="GO:0009523">
    <property type="term" value="C:photosystem II"/>
    <property type="evidence" value="ECO:0007669"/>
    <property type="project" value="UniProtKB-KW"/>
</dbReference>
<evidence type="ECO:0000259" key="4">
    <source>
        <dbReference type="Pfam" id="PF14870"/>
    </source>
</evidence>
<dbReference type="PANTHER" id="PTHR47199">
    <property type="entry name" value="PHOTOSYSTEM II STABILITY/ASSEMBLY FACTOR HCF136, CHLOROPLASTIC"/>
    <property type="match status" value="1"/>
</dbReference>
<reference evidence="5 6" key="1">
    <citation type="submission" date="2012-09" db="EMBL/GenBank/DDBJ databases">
        <title>Draft Genome Sequences of 6 Strains from Genus Thauera.</title>
        <authorList>
            <person name="Liu B."/>
            <person name="Shapleigh J.P."/>
            <person name="Frostegard A.H."/>
        </authorList>
    </citation>
    <scope>NUCLEOTIDE SEQUENCE [LARGE SCALE GENOMIC DNA]</scope>
    <source>
        <strain evidence="5 6">B4P</strain>
    </source>
</reference>
<dbReference type="GO" id="GO:0015979">
    <property type="term" value="P:photosynthesis"/>
    <property type="evidence" value="ECO:0007669"/>
    <property type="project" value="UniProtKB-KW"/>
</dbReference>
<comment type="caution">
    <text evidence="5">The sequence shown here is derived from an EMBL/GenBank/DDBJ whole genome shotgun (WGS) entry which is preliminary data.</text>
</comment>
<dbReference type="PANTHER" id="PTHR47199:SF2">
    <property type="entry name" value="PHOTOSYSTEM II STABILITY_ASSEMBLY FACTOR HCF136, CHLOROPLASTIC"/>
    <property type="match status" value="1"/>
</dbReference>
<dbReference type="OrthoDB" id="9767885at2"/>
<proteinExistence type="predicted"/>
<evidence type="ECO:0000256" key="3">
    <source>
        <dbReference type="SAM" id="SignalP"/>
    </source>
</evidence>
<protein>
    <recommendedName>
        <fullName evidence="4">Photosynthesis system II assembly factor Ycf48/Hcf136-like domain-containing protein</fullName>
    </recommendedName>
</protein>
<evidence type="ECO:0000313" key="6">
    <source>
        <dbReference type="Proteomes" id="UP000013047"/>
    </source>
</evidence>
<dbReference type="Pfam" id="PF14870">
    <property type="entry name" value="PSII_BNR"/>
    <property type="match status" value="2"/>
</dbReference>
<feature type="chain" id="PRO_5004128869" description="Photosynthesis system II assembly factor Ycf48/Hcf136-like domain-containing protein" evidence="3">
    <location>
        <begin position="34"/>
        <end position="350"/>
    </location>
</feature>
<accession>N6ZT56</accession>
<keyword evidence="2" id="KW-0604">Photosystem II</keyword>
<gene>
    <name evidence="5" type="ORF">C667_08495</name>
</gene>
<sequence>MIPLSTPRRLRALLSATCIATCFSPFFSSTLSATVSASLVLAAGAARAQGAATDPAAFVPRSAVRSPFAERSMILDATRAGTRLVAVGERGVVLLSDDEGAHWRQAGTVPVDATLTAVSFADARQGWAVGHLGVILHSADGGETWSVQRIDPIEDRPLFAVAFTDARNGVAVGLWSLMLRTRDGGRTWEEAELPPPPGDTRADANLMSVFGDAQGRLFIAGERGLVLRSLDGGDSWSYHPTGYRGTFWSGTALADGTLIVGGLRGSVYRSTDGAGSWQRVDTGSQSSVTDLIAFDGRVHAVGLDGVSLDSRDGGASFELARRADRLSLTAAVATANGGVVRFSRAGLVRD</sequence>
<dbReference type="SUPFAM" id="SSF110296">
    <property type="entry name" value="Oligoxyloglucan reducing end-specific cellobiohydrolase"/>
    <property type="match status" value="1"/>
</dbReference>
<dbReference type="AlphaFoldDB" id="N6ZT56"/>
<evidence type="ECO:0000256" key="1">
    <source>
        <dbReference type="ARBA" id="ARBA00022531"/>
    </source>
</evidence>
<keyword evidence="3" id="KW-0732">Signal</keyword>
<dbReference type="InterPro" id="IPR028203">
    <property type="entry name" value="PSII_CF48-like_dom"/>
</dbReference>
<name>N6ZT56_9RHOO</name>
<keyword evidence="6" id="KW-1185">Reference proteome</keyword>
<dbReference type="InterPro" id="IPR015943">
    <property type="entry name" value="WD40/YVTN_repeat-like_dom_sf"/>
</dbReference>
<dbReference type="RefSeq" id="WP_004360650.1">
    <property type="nucleotide sequence ID" value="NZ_AMXF01000044.1"/>
</dbReference>
<dbReference type="Proteomes" id="UP000013047">
    <property type="component" value="Unassembled WGS sequence"/>
</dbReference>
<evidence type="ECO:0000313" key="5">
    <source>
        <dbReference type="EMBL" id="ENO97498.1"/>
    </source>
</evidence>
<evidence type="ECO:0000256" key="2">
    <source>
        <dbReference type="ARBA" id="ARBA00023276"/>
    </source>
</evidence>
<dbReference type="CDD" id="cd15482">
    <property type="entry name" value="Sialidase_non-viral"/>
    <property type="match status" value="1"/>
</dbReference>